<evidence type="ECO:0000259" key="1">
    <source>
        <dbReference type="Pfam" id="PF12660"/>
    </source>
</evidence>
<accession>A0A979FPQ8</accession>
<organism evidence="2 3">
    <name type="scientific">Hyalella azteca</name>
    <name type="common">Amphipod</name>
    <dbReference type="NCBI Taxonomy" id="294128"/>
    <lineage>
        <taxon>Eukaryota</taxon>
        <taxon>Metazoa</taxon>
        <taxon>Ecdysozoa</taxon>
        <taxon>Arthropoda</taxon>
        <taxon>Crustacea</taxon>
        <taxon>Multicrustacea</taxon>
        <taxon>Malacostraca</taxon>
        <taxon>Eumalacostraca</taxon>
        <taxon>Peracarida</taxon>
        <taxon>Amphipoda</taxon>
        <taxon>Senticaudata</taxon>
        <taxon>Talitrida</taxon>
        <taxon>Talitroidea</taxon>
        <taxon>Hyalellidae</taxon>
        <taxon>Hyalella</taxon>
    </lineage>
</organism>
<dbReference type="KEGG" id="hazt:125178570"/>
<gene>
    <name evidence="3" type="primary">LOC125178570</name>
</gene>
<dbReference type="RefSeq" id="XP_047738618.1">
    <property type="nucleotide sequence ID" value="XM_047882662.1"/>
</dbReference>
<dbReference type="GeneID" id="125178570"/>
<dbReference type="Pfam" id="PF12660">
    <property type="entry name" value="zf-TFIIIC"/>
    <property type="match status" value="1"/>
</dbReference>
<sequence length="180" mass="19530">MPWLEQVVEVYHSNPAWHQDDVDVLVKTSLSLMCDTIISKGPSEVSNRAMELLLKLDGGLRLQCAVGRCQLQVPLEGLEVARCADDHVLPRCCVTLLPVLRPETCQLCNSVLHREPADMLCGREALCPLCGGIMESTTVRRASSTARVAAQGAAMLPKVPIVVLNTRSRKGKTGSSADKI</sequence>
<dbReference type="AlphaFoldDB" id="A0A979FPQ8"/>
<proteinExistence type="predicted"/>
<keyword evidence="2" id="KW-1185">Reference proteome</keyword>
<evidence type="ECO:0000313" key="2">
    <source>
        <dbReference type="Proteomes" id="UP000694843"/>
    </source>
</evidence>
<reference evidence="3" key="1">
    <citation type="submission" date="2025-08" db="UniProtKB">
        <authorList>
            <consortium name="RefSeq"/>
        </authorList>
    </citation>
    <scope>IDENTIFICATION</scope>
    <source>
        <tissue evidence="3">Whole organism</tissue>
    </source>
</reference>
<evidence type="ECO:0000313" key="3">
    <source>
        <dbReference type="RefSeq" id="XP_047738618.1"/>
    </source>
</evidence>
<name>A0A979FPQ8_HYAAZ</name>
<protein>
    <submittedName>
        <fullName evidence="3">Uncharacterized protein LOC125178570</fullName>
    </submittedName>
</protein>
<dbReference type="InterPro" id="IPR024764">
    <property type="entry name" value="TFIIIC_Znf"/>
</dbReference>
<dbReference type="Proteomes" id="UP000694843">
    <property type="component" value="Unplaced"/>
</dbReference>
<feature type="domain" description="Transcription factor IIIC putative zinc-finger" evidence="1">
    <location>
        <begin position="69"/>
        <end position="112"/>
    </location>
</feature>